<dbReference type="RefSeq" id="XP_001646500.1">
    <property type="nucleotide sequence ID" value="XM_001646450.1"/>
</dbReference>
<dbReference type="InterPro" id="IPR017907">
    <property type="entry name" value="Znf_RING_CS"/>
</dbReference>
<keyword evidence="1" id="KW-0479">Metal-binding</keyword>
<feature type="region of interest" description="Disordered" evidence="9">
    <location>
        <begin position="1510"/>
        <end position="1533"/>
    </location>
</feature>
<dbReference type="OMA" id="KAVFFCA"/>
<evidence type="ECO:0008006" key="14">
    <source>
        <dbReference type="Google" id="ProtNLM"/>
    </source>
</evidence>
<gene>
    <name evidence="12" type="ORF">Kpol_1048p73</name>
</gene>
<reference evidence="12 13" key="1">
    <citation type="journal article" date="2007" name="Proc. Natl. Acad. Sci. U.S.A.">
        <title>Independent sorting-out of thousands of duplicated gene pairs in two yeast species descended from a whole-genome duplication.</title>
        <authorList>
            <person name="Scannell D.R."/>
            <person name="Frank A.C."/>
            <person name="Conant G.C."/>
            <person name="Byrne K.P."/>
            <person name="Woolfit M."/>
            <person name="Wolfe K.H."/>
        </authorList>
    </citation>
    <scope>NUCLEOTIDE SEQUENCE [LARGE SCALE GENOMIC DNA]</scope>
    <source>
        <strain evidence="13">ATCC 22028 / DSM 70294 / BCRC 21397 / CBS 2163 / NBRC 10782 / NRRL Y-8283 / UCD 57-17</strain>
    </source>
</reference>
<evidence type="ECO:0000313" key="12">
    <source>
        <dbReference type="EMBL" id="EDO18642.1"/>
    </source>
</evidence>
<evidence type="ECO:0000256" key="1">
    <source>
        <dbReference type="ARBA" id="ARBA00022723"/>
    </source>
</evidence>
<dbReference type="PANTHER" id="PTHR45865">
    <property type="entry name" value="E3 UBIQUITIN-PROTEIN LIGASE SHPRH FAMILY MEMBER"/>
    <property type="match status" value="1"/>
</dbReference>
<dbReference type="InterPro" id="IPR001650">
    <property type="entry name" value="Helicase_C-like"/>
</dbReference>
<dbReference type="FunCoup" id="A7TGN5">
    <property type="interactions" value="253"/>
</dbReference>
<dbReference type="GO" id="GO:0016787">
    <property type="term" value="F:hydrolase activity"/>
    <property type="evidence" value="ECO:0007669"/>
    <property type="project" value="UniProtKB-KW"/>
</dbReference>
<evidence type="ECO:0000259" key="11">
    <source>
        <dbReference type="PROSITE" id="PS51192"/>
    </source>
</evidence>
<proteinExistence type="predicted"/>
<evidence type="ECO:0000256" key="4">
    <source>
        <dbReference type="ARBA" id="ARBA00022801"/>
    </source>
</evidence>
<feature type="coiled-coil region" evidence="8">
    <location>
        <begin position="1115"/>
        <end position="1149"/>
    </location>
</feature>
<dbReference type="GO" id="GO:0005524">
    <property type="term" value="F:ATP binding"/>
    <property type="evidence" value="ECO:0007669"/>
    <property type="project" value="InterPro"/>
</dbReference>
<evidence type="ECO:0000256" key="5">
    <source>
        <dbReference type="ARBA" id="ARBA00022833"/>
    </source>
</evidence>
<accession>A7TGN5</accession>
<organism evidence="13">
    <name type="scientific">Vanderwaltozyma polyspora (strain ATCC 22028 / DSM 70294 / BCRC 21397 / CBS 2163 / NBRC 10782 / NRRL Y-8283 / UCD 57-17)</name>
    <name type="common">Kluyveromyces polysporus</name>
    <dbReference type="NCBI Taxonomy" id="436907"/>
    <lineage>
        <taxon>Eukaryota</taxon>
        <taxon>Fungi</taxon>
        <taxon>Dikarya</taxon>
        <taxon>Ascomycota</taxon>
        <taxon>Saccharomycotina</taxon>
        <taxon>Saccharomycetes</taxon>
        <taxon>Saccharomycetales</taxon>
        <taxon>Saccharomycetaceae</taxon>
        <taxon>Vanderwaltozyma</taxon>
    </lineage>
</organism>
<dbReference type="InterPro" id="IPR027417">
    <property type="entry name" value="P-loop_NTPase"/>
</dbReference>
<dbReference type="eggNOG" id="KOG0298">
    <property type="taxonomic scope" value="Eukaryota"/>
</dbReference>
<evidence type="ECO:0000259" key="10">
    <source>
        <dbReference type="PROSITE" id="PS50089"/>
    </source>
</evidence>
<dbReference type="GO" id="GO:0006974">
    <property type="term" value="P:DNA damage response"/>
    <property type="evidence" value="ECO:0007669"/>
    <property type="project" value="TreeGrafter"/>
</dbReference>
<dbReference type="InterPro" id="IPR014001">
    <property type="entry name" value="Helicase_ATP-bd"/>
</dbReference>
<dbReference type="OrthoDB" id="5330228at2759"/>
<dbReference type="CDD" id="cd23135">
    <property type="entry name" value="RING-HC_IRC20-like"/>
    <property type="match status" value="1"/>
</dbReference>
<dbReference type="GO" id="GO:0008270">
    <property type="term" value="F:zinc ion binding"/>
    <property type="evidence" value="ECO:0007669"/>
    <property type="project" value="UniProtKB-KW"/>
</dbReference>
<keyword evidence="5" id="KW-0862">Zinc</keyword>
<evidence type="ECO:0000313" key="13">
    <source>
        <dbReference type="Proteomes" id="UP000000267"/>
    </source>
</evidence>
<sequence length="1549" mass="180482">MVNTFELELNDDTSVEYYGDKNDLLSIIKNQTSEFNGEFNSKSGKSKYKIATVCIANNNVDYHYCNKIKNVLLKFNDITDNKNLIITNENNDKILKVNLQNIILQKNLISLLNVLSNKSLEYEIELERKKSLRSNLTKTKEVKSKSRFKKRRVSNLNSTDHQIKKIYKDLLYDGIILEFNEDLSFWKITSNIFLIYKEYSFNKFSDETNTVLDELFSKRIKFNDFNYDPEFQGNHFHNHHATNFIQKRFNNHIIDYTKYKLRDIQISFDPNISLLNVKMLPFQIQSVQWMLDKELEHIIYNEDISIIELNKFLNSRVSYGYEYIEPLGTGEEPIFWNKFTNYIATYKEAKDIYESMTSGISQYGAKGLLSEEMGLGKTIEILSLILLNKRKILDNSIENNTFSSDDGRSILKTKCTLIICPNAILEQWINEVKSHTTGLSIFHYKGYQHVKKYFKTDIIGEIVEQLANYDIIITTYTVVANEVHYAEYNVNLRARKSVGLPKYDYSSPLSLMQFYRIILDEVQMLHSGSTKAAKCTSLLHRVHTWGVSGTPIQLIRDFQTILSYLQIHPFNKFPEIVNNINNTVINWSNDKSDLATDDISNVTNGYTFNLTELMNLFIDFNISIRHIKKNVKDQIKIPKQENYLVSLDFAPIEWDNYLDLWNAFLEASGYSADGSGTTRLTDMQLNQWLSKLRYLCCHALIPEHNKLKSKNSKFNLKLHNIDDILKLMTIEAVEKLDILYRDNYWLKLKSAQAKMELQNNPKGALLVLESVKTQLRNDLKDKFSINDPFDISLVSDILKYEEIKSDKLSDDNSESLEVVSRNSDVMRIRAYMDLLHQCYFFIATAYYFMGSHKLEQVDDENEKLKLIKNNEDGNKDDNMDIEQKKYTDVYSENEMKEIQSMQTLEQDNYSDAEKLRQQILLSRAQKVESTIEEMRTSFNKKNKIFPTSLKLIDFGSERDFSTSISTSKSFQKLNELINLVNKQASQFNDFFSELLKLSYQPITRDYDENNSDDNKDEKAQEYTNSIDDQDKVFSYLSCMEKILVNRDLLLNSDEEIKIPKKLAPSAQQLSDFNLGLLSKLDLVGGIPFKPIFDELKNTRIVVSLTNKPSISNSTNNKFEEHLLSYEGELKRMKRENKQLRESLKKINTIYNSKVEYYSHLQKISDSLVSLLQLERNNRAVILRSIRNDDKYSQNLKHINTAESRIKYLNSLNILRESARDNKSFNCTICLNQIYTGSIIKCGHFFCKKCIQSWLKNKNSCPLCKTETGLSEIYNFKFKEEDTEYSSYGSQPKSKEISDECYENDRITDDEMVKKEDELMNSRDSDSIFNEKFVTFSSLKEVQKILLKESYGAKIDSVVKLILYLRIKAESENDEPPQILLYSQSLDFLKVISEVLTIHDIKHLSSLSNVATVGGTIEKFKEDYSYTCLLLNVKTLGAGLNLLNARHIFLLDPIINNNDELQAKSRNNRIGQTKTTFVWNFMIRNSVEENIMRYKCMLDGKRKERKIEEHLDSDEEFPSDEEEQFEMNESTGETVSKKHLWNCFFQKNNV</sequence>
<dbReference type="PROSITE" id="PS51192">
    <property type="entry name" value="HELICASE_ATP_BIND_1"/>
    <property type="match status" value="1"/>
</dbReference>
<dbReference type="HOGENOM" id="CLU_001592_2_0_1"/>
<protein>
    <recommendedName>
        <fullName evidence="14">RING-type domain-containing protein</fullName>
    </recommendedName>
</protein>
<evidence type="ECO:0000256" key="7">
    <source>
        <dbReference type="PROSITE-ProRule" id="PRU00175"/>
    </source>
</evidence>
<name>A7TGN5_VANPO</name>
<dbReference type="Pfam" id="PF00271">
    <property type="entry name" value="Helicase_C"/>
    <property type="match status" value="1"/>
</dbReference>
<feature type="domain" description="RING-type" evidence="10">
    <location>
        <begin position="1226"/>
        <end position="1264"/>
    </location>
</feature>
<dbReference type="Pfam" id="PF13923">
    <property type="entry name" value="zf-C3HC4_2"/>
    <property type="match status" value="1"/>
</dbReference>
<keyword evidence="2" id="KW-0547">Nucleotide-binding</keyword>
<keyword evidence="13" id="KW-1185">Reference proteome</keyword>
<dbReference type="GO" id="GO:0005634">
    <property type="term" value="C:nucleus"/>
    <property type="evidence" value="ECO:0007669"/>
    <property type="project" value="TreeGrafter"/>
</dbReference>
<dbReference type="Pfam" id="PF00176">
    <property type="entry name" value="SNF2-rel_dom"/>
    <property type="match status" value="1"/>
</dbReference>
<dbReference type="InParanoid" id="A7TGN5"/>
<dbReference type="InterPro" id="IPR038718">
    <property type="entry name" value="SNF2-like_sf"/>
</dbReference>
<dbReference type="Gene3D" id="3.40.50.300">
    <property type="entry name" value="P-loop containing nucleotide triphosphate hydrolases"/>
    <property type="match status" value="1"/>
</dbReference>
<dbReference type="GO" id="GO:0000209">
    <property type="term" value="P:protein polyubiquitination"/>
    <property type="evidence" value="ECO:0007669"/>
    <property type="project" value="TreeGrafter"/>
</dbReference>
<keyword evidence="8" id="KW-0175">Coiled coil</keyword>
<dbReference type="STRING" id="436907.A7TGN5"/>
<dbReference type="SUPFAM" id="SSF57850">
    <property type="entry name" value="RING/U-box"/>
    <property type="match status" value="1"/>
</dbReference>
<dbReference type="SMART" id="SM00487">
    <property type="entry name" value="DEXDc"/>
    <property type="match status" value="1"/>
</dbReference>
<dbReference type="KEGG" id="vpo:Kpol_1048p73"/>
<keyword evidence="4" id="KW-0378">Hydrolase</keyword>
<dbReference type="CDD" id="cd18793">
    <property type="entry name" value="SF2_C_SNF"/>
    <property type="match status" value="1"/>
</dbReference>
<evidence type="ECO:0000256" key="9">
    <source>
        <dbReference type="SAM" id="MobiDB-lite"/>
    </source>
</evidence>
<dbReference type="EMBL" id="DS480387">
    <property type="protein sequence ID" value="EDO18642.1"/>
    <property type="molecule type" value="Genomic_DNA"/>
</dbReference>
<dbReference type="InterPro" id="IPR059033">
    <property type="entry name" value="C144_05_dom"/>
</dbReference>
<dbReference type="Gene3D" id="3.30.40.10">
    <property type="entry name" value="Zinc/RING finger domain, C3HC4 (zinc finger)"/>
    <property type="match status" value="1"/>
</dbReference>
<dbReference type="InterPro" id="IPR052583">
    <property type="entry name" value="ATP-helicase/E3_Ub-Ligase"/>
</dbReference>
<dbReference type="GO" id="GO:0061630">
    <property type="term" value="F:ubiquitin protein ligase activity"/>
    <property type="evidence" value="ECO:0007669"/>
    <property type="project" value="TreeGrafter"/>
</dbReference>
<dbReference type="PROSITE" id="PS50089">
    <property type="entry name" value="ZF_RING_2"/>
    <property type="match status" value="1"/>
</dbReference>
<evidence type="ECO:0000256" key="6">
    <source>
        <dbReference type="ARBA" id="ARBA00022840"/>
    </source>
</evidence>
<keyword evidence="3 7" id="KW-0863">Zinc-finger</keyword>
<evidence type="ECO:0000256" key="2">
    <source>
        <dbReference type="ARBA" id="ARBA00022741"/>
    </source>
</evidence>
<dbReference type="InterPro" id="IPR013083">
    <property type="entry name" value="Znf_RING/FYVE/PHD"/>
</dbReference>
<dbReference type="InterPro" id="IPR049730">
    <property type="entry name" value="SNF2/RAD54-like_C"/>
</dbReference>
<dbReference type="Pfam" id="PF26021">
    <property type="entry name" value="Ferritin_C144_05"/>
    <property type="match status" value="1"/>
</dbReference>
<dbReference type="Proteomes" id="UP000000267">
    <property type="component" value="Unassembled WGS sequence"/>
</dbReference>
<dbReference type="GeneID" id="5546942"/>
<dbReference type="PANTHER" id="PTHR45865:SF1">
    <property type="entry name" value="E3 UBIQUITIN-PROTEIN LIGASE SHPRH"/>
    <property type="match status" value="1"/>
</dbReference>
<feature type="compositionally biased region" description="Acidic residues" evidence="9">
    <location>
        <begin position="1510"/>
        <end position="1525"/>
    </location>
</feature>
<feature type="domain" description="Helicase ATP-binding" evidence="11">
    <location>
        <begin position="358"/>
        <end position="569"/>
    </location>
</feature>
<dbReference type="SUPFAM" id="SSF52540">
    <property type="entry name" value="P-loop containing nucleoside triphosphate hydrolases"/>
    <property type="match status" value="2"/>
</dbReference>
<dbReference type="InterPro" id="IPR000330">
    <property type="entry name" value="SNF2_N"/>
</dbReference>
<dbReference type="SMART" id="SM00184">
    <property type="entry name" value="RING"/>
    <property type="match status" value="1"/>
</dbReference>
<dbReference type="PhylomeDB" id="A7TGN5"/>
<keyword evidence="6" id="KW-0067">ATP-binding</keyword>
<evidence type="ECO:0000256" key="8">
    <source>
        <dbReference type="SAM" id="Coils"/>
    </source>
</evidence>
<dbReference type="PROSITE" id="PS00518">
    <property type="entry name" value="ZF_RING_1"/>
    <property type="match status" value="1"/>
</dbReference>
<dbReference type="InterPro" id="IPR001841">
    <property type="entry name" value="Znf_RING"/>
</dbReference>
<dbReference type="CDD" id="cd18070">
    <property type="entry name" value="DEXQc_SHPRH"/>
    <property type="match status" value="1"/>
</dbReference>
<dbReference type="Gene3D" id="3.40.50.10810">
    <property type="entry name" value="Tandem AAA-ATPase domain"/>
    <property type="match status" value="1"/>
</dbReference>
<evidence type="ECO:0000256" key="3">
    <source>
        <dbReference type="ARBA" id="ARBA00022771"/>
    </source>
</evidence>